<dbReference type="SUPFAM" id="SSF54909">
    <property type="entry name" value="Dimeric alpha+beta barrel"/>
    <property type="match status" value="1"/>
</dbReference>
<protein>
    <recommendedName>
        <fullName evidence="1">ABM domain-containing protein</fullName>
    </recommendedName>
</protein>
<reference evidence="2 3" key="1">
    <citation type="journal article" date="2017" name="Mol. Ecol.">
        <title>Comparative and population genomic landscape of Phellinus noxius: A hypervariable fungus causing root rot in trees.</title>
        <authorList>
            <person name="Chung C.L."/>
            <person name="Lee T.J."/>
            <person name="Akiba M."/>
            <person name="Lee H.H."/>
            <person name="Kuo T.H."/>
            <person name="Liu D."/>
            <person name="Ke H.M."/>
            <person name="Yokoi T."/>
            <person name="Roa M.B."/>
            <person name="Lu M.J."/>
            <person name="Chang Y.Y."/>
            <person name="Ann P.J."/>
            <person name="Tsai J.N."/>
            <person name="Chen C.Y."/>
            <person name="Tzean S.S."/>
            <person name="Ota Y."/>
            <person name="Hattori T."/>
            <person name="Sahashi N."/>
            <person name="Liou R.F."/>
            <person name="Kikuchi T."/>
            <person name="Tsai I.J."/>
        </authorList>
    </citation>
    <scope>NUCLEOTIDE SEQUENCE [LARGE SCALE GENOMIC DNA]</scope>
    <source>
        <strain evidence="2 3">FFPRI411160</strain>
    </source>
</reference>
<dbReference type="EMBL" id="NBII01000002">
    <property type="protein sequence ID" value="PAV21819.1"/>
    <property type="molecule type" value="Genomic_DNA"/>
</dbReference>
<evidence type="ECO:0000259" key="1">
    <source>
        <dbReference type="Pfam" id="PF03992"/>
    </source>
</evidence>
<dbReference type="AlphaFoldDB" id="A0A286UQK6"/>
<dbReference type="Proteomes" id="UP000217199">
    <property type="component" value="Unassembled WGS sequence"/>
</dbReference>
<proteinExistence type="predicted"/>
<keyword evidence="3" id="KW-1185">Reference proteome</keyword>
<dbReference type="InParanoid" id="A0A286UQK6"/>
<dbReference type="Pfam" id="PF03992">
    <property type="entry name" value="ABM"/>
    <property type="match status" value="1"/>
</dbReference>
<organism evidence="2 3">
    <name type="scientific">Pyrrhoderma noxium</name>
    <dbReference type="NCBI Taxonomy" id="2282107"/>
    <lineage>
        <taxon>Eukaryota</taxon>
        <taxon>Fungi</taxon>
        <taxon>Dikarya</taxon>
        <taxon>Basidiomycota</taxon>
        <taxon>Agaricomycotina</taxon>
        <taxon>Agaricomycetes</taxon>
        <taxon>Hymenochaetales</taxon>
        <taxon>Hymenochaetaceae</taxon>
        <taxon>Pyrrhoderma</taxon>
    </lineage>
</organism>
<dbReference type="InterPro" id="IPR011008">
    <property type="entry name" value="Dimeric_a/b-barrel"/>
</dbReference>
<sequence>MRIFHTMNFDLDSIKDVSPFIVNASFFIKPDKLDEFVKEIKKGIRETNENEPDVLQFSAALKGNRAFLWEVYKNKDTFIDHMKNSPMFIVFQERQAEFVEGDFNVAYGLQEIGSFHRTNTSL</sequence>
<accession>A0A286UQK6</accession>
<evidence type="ECO:0000313" key="2">
    <source>
        <dbReference type="EMBL" id="PAV21819.1"/>
    </source>
</evidence>
<dbReference type="Gene3D" id="3.30.70.100">
    <property type="match status" value="1"/>
</dbReference>
<evidence type="ECO:0000313" key="3">
    <source>
        <dbReference type="Proteomes" id="UP000217199"/>
    </source>
</evidence>
<comment type="caution">
    <text evidence="2">The sequence shown here is derived from an EMBL/GenBank/DDBJ whole genome shotgun (WGS) entry which is preliminary data.</text>
</comment>
<gene>
    <name evidence="2" type="ORF">PNOK_0177600</name>
</gene>
<name>A0A286UQK6_9AGAM</name>
<feature type="domain" description="ABM" evidence="1">
    <location>
        <begin position="19"/>
        <end position="93"/>
    </location>
</feature>
<dbReference type="InterPro" id="IPR007138">
    <property type="entry name" value="ABM_dom"/>
</dbReference>